<dbReference type="AlphaFoldDB" id="A0A1Y1UQY8"/>
<keyword evidence="12" id="KW-1185">Reference proteome</keyword>
<keyword evidence="6 11" id="KW-0418">Kinase</keyword>
<dbReference type="EMBL" id="NBSH01000001">
    <property type="protein sequence ID" value="ORX40461.1"/>
    <property type="molecule type" value="Genomic_DNA"/>
</dbReference>
<dbReference type="InterPro" id="IPR011009">
    <property type="entry name" value="Kinase-like_dom_sf"/>
</dbReference>
<comment type="catalytic activity">
    <reaction evidence="8">
        <text>L-threonyl-[protein] + ATP = O-phospho-L-threonyl-[protein] + ADP + H(+)</text>
        <dbReference type="Rhea" id="RHEA:46608"/>
        <dbReference type="Rhea" id="RHEA-COMP:11060"/>
        <dbReference type="Rhea" id="RHEA-COMP:11605"/>
        <dbReference type="ChEBI" id="CHEBI:15378"/>
        <dbReference type="ChEBI" id="CHEBI:30013"/>
        <dbReference type="ChEBI" id="CHEBI:30616"/>
        <dbReference type="ChEBI" id="CHEBI:61977"/>
        <dbReference type="ChEBI" id="CHEBI:456216"/>
        <dbReference type="EC" id="2.7.11.22"/>
    </reaction>
</comment>
<dbReference type="Pfam" id="PF00069">
    <property type="entry name" value="Pkinase"/>
    <property type="match status" value="1"/>
</dbReference>
<evidence type="ECO:0000313" key="11">
    <source>
        <dbReference type="EMBL" id="ORX40461.1"/>
    </source>
</evidence>
<evidence type="ECO:0000256" key="2">
    <source>
        <dbReference type="ARBA" id="ARBA00012425"/>
    </source>
</evidence>
<dbReference type="OrthoDB" id="413582at2759"/>
<protein>
    <recommendedName>
        <fullName evidence="2">cyclin-dependent kinase</fullName>
        <ecNumber evidence="2">2.7.11.22</ecNumber>
    </recommendedName>
</protein>
<proteinExistence type="inferred from homology"/>
<evidence type="ECO:0000256" key="5">
    <source>
        <dbReference type="ARBA" id="ARBA00022741"/>
    </source>
</evidence>
<evidence type="ECO:0000256" key="6">
    <source>
        <dbReference type="ARBA" id="ARBA00022777"/>
    </source>
</evidence>
<feature type="domain" description="Protein kinase" evidence="10">
    <location>
        <begin position="5"/>
        <end position="293"/>
    </location>
</feature>
<dbReference type="PROSITE" id="PS00108">
    <property type="entry name" value="PROTEIN_KINASE_ST"/>
    <property type="match status" value="1"/>
</dbReference>
<dbReference type="SMART" id="SM00220">
    <property type="entry name" value="S_TKc"/>
    <property type="match status" value="1"/>
</dbReference>
<comment type="catalytic activity">
    <reaction evidence="9">
        <text>L-seryl-[protein] + ATP = O-phospho-L-seryl-[protein] + ADP + H(+)</text>
        <dbReference type="Rhea" id="RHEA:17989"/>
        <dbReference type="Rhea" id="RHEA-COMP:9863"/>
        <dbReference type="Rhea" id="RHEA-COMP:11604"/>
        <dbReference type="ChEBI" id="CHEBI:15378"/>
        <dbReference type="ChEBI" id="CHEBI:29999"/>
        <dbReference type="ChEBI" id="CHEBI:30616"/>
        <dbReference type="ChEBI" id="CHEBI:83421"/>
        <dbReference type="ChEBI" id="CHEBI:456216"/>
        <dbReference type="EC" id="2.7.11.22"/>
    </reaction>
</comment>
<evidence type="ECO:0000313" key="12">
    <source>
        <dbReference type="Proteomes" id="UP000193218"/>
    </source>
</evidence>
<dbReference type="GeneID" id="33553816"/>
<name>A0A1Y1UQY8_9TREE</name>
<keyword evidence="5" id="KW-0547">Nucleotide-binding</keyword>
<keyword evidence="4" id="KW-0808">Transferase</keyword>
<comment type="similarity">
    <text evidence="1">Belongs to the protein kinase superfamily. CMGC Ser/Thr protein kinase family. CDC2/CDKX subfamily.</text>
</comment>
<evidence type="ECO:0000256" key="7">
    <source>
        <dbReference type="ARBA" id="ARBA00022840"/>
    </source>
</evidence>
<dbReference type="GO" id="GO:0005634">
    <property type="term" value="C:nucleus"/>
    <property type="evidence" value="ECO:0007669"/>
    <property type="project" value="TreeGrafter"/>
</dbReference>
<evidence type="ECO:0000259" key="10">
    <source>
        <dbReference type="PROSITE" id="PS50011"/>
    </source>
</evidence>
<reference evidence="11 12" key="1">
    <citation type="submission" date="2017-03" db="EMBL/GenBank/DDBJ databases">
        <title>Widespread Adenine N6-methylation of Active Genes in Fungi.</title>
        <authorList>
            <consortium name="DOE Joint Genome Institute"/>
            <person name="Mondo S.J."/>
            <person name="Dannebaum R.O."/>
            <person name="Kuo R.C."/>
            <person name="Louie K.B."/>
            <person name="Bewick A.J."/>
            <person name="Labutti K."/>
            <person name="Haridas S."/>
            <person name="Kuo A."/>
            <person name="Salamov A."/>
            <person name="Ahrendt S.R."/>
            <person name="Lau R."/>
            <person name="Bowen B.P."/>
            <person name="Lipzen A."/>
            <person name="Sullivan W."/>
            <person name="Andreopoulos W.B."/>
            <person name="Clum A."/>
            <person name="Lindquist E."/>
            <person name="Daum C."/>
            <person name="Northen T.R."/>
            <person name="Ramamoorthy G."/>
            <person name="Schmitz R.J."/>
            <person name="Gryganskyi A."/>
            <person name="Culley D."/>
            <person name="Magnuson J."/>
            <person name="James T.Y."/>
            <person name="O'Malley M.A."/>
            <person name="Stajich J.E."/>
            <person name="Spatafora J.W."/>
            <person name="Visel A."/>
            <person name="Grigoriev I.V."/>
        </authorList>
    </citation>
    <scope>NUCLEOTIDE SEQUENCE [LARGE SCALE GENOMIC DNA]</scope>
    <source>
        <strain evidence="11 12">NRRL Y-17943</strain>
    </source>
</reference>
<dbReference type="InParanoid" id="A0A1Y1UQY8"/>
<sequence length="358" mass="39392">MQDESSQVQVIHEGRHASIVLWKRSPGQSIIVKAFQQDSIPLEILVIRKLPRHRNIIYEIKDVFTQDFGISIALPCLPVSLNDVLTSPLDGRPAVPQVMAHQLCAGLAFLHTRRVAHRDIKPDNVMLDSDGTVVIIDFGSVWTDNEMFRGTSPPDRMDYQVGTGPYRAPELLFGPTIYDPFAVDSWALGCVIGEMLLASDSGRAPGTLFDAAFGDLGLAGSIFRLTGTPTEQTWPDFGSLPDAGKFAFDYREAVPLHRRIHAQPEAIDLVSKLLQLDPSTRLSPAQALVQPWCSLLASPPNLSRSRPDDAFIGAARLGHSPIQDRAMQPDAAEGHTDDQIVRDMSLDRHSDASHTPRQ</sequence>
<dbReference type="EC" id="2.7.11.22" evidence="2"/>
<evidence type="ECO:0000256" key="9">
    <source>
        <dbReference type="ARBA" id="ARBA00048367"/>
    </source>
</evidence>
<dbReference type="GO" id="GO:0004693">
    <property type="term" value="F:cyclin-dependent protein serine/threonine kinase activity"/>
    <property type="evidence" value="ECO:0007669"/>
    <property type="project" value="UniProtKB-EC"/>
</dbReference>
<accession>A0A1Y1UQY8</accession>
<keyword evidence="3" id="KW-0723">Serine/threonine-protein kinase</keyword>
<evidence type="ECO:0000256" key="4">
    <source>
        <dbReference type="ARBA" id="ARBA00022679"/>
    </source>
</evidence>
<dbReference type="Proteomes" id="UP000193218">
    <property type="component" value="Unassembled WGS sequence"/>
</dbReference>
<evidence type="ECO:0000256" key="1">
    <source>
        <dbReference type="ARBA" id="ARBA00006485"/>
    </source>
</evidence>
<evidence type="ECO:0000256" key="8">
    <source>
        <dbReference type="ARBA" id="ARBA00047811"/>
    </source>
</evidence>
<organism evidence="11 12">
    <name type="scientific">Kockovaella imperatae</name>
    <dbReference type="NCBI Taxonomy" id="4999"/>
    <lineage>
        <taxon>Eukaryota</taxon>
        <taxon>Fungi</taxon>
        <taxon>Dikarya</taxon>
        <taxon>Basidiomycota</taxon>
        <taxon>Agaricomycotina</taxon>
        <taxon>Tremellomycetes</taxon>
        <taxon>Tremellales</taxon>
        <taxon>Cuniculitremaceae</taxon>
        <taxon>Kockovaella</taxon>
    </lineage>
</organism>
<gene>
    <name evidence="11" type="ORF">BD324DRAFT_1395</name>
</gene>
<dbReference type="STRING" id="4999.A0A1Y1UQY8"/>
<dbReference type="Gene3D" id="1.10.510.10">
    <property type="entry name" value="Transferase(Phosphotransferase) domain 1"/>
    <property type="match status" value="1"/>
</dbReference>
<dbReference type="GO" id="GO:0005524">
    <property type="term" value="F:ATP binding"/>
    <property type="evidence" value="ECO:0007669"/>
    <property type="project" value="UniProtKB-KW"/>
</dbReference>
<dbReference type="InterPro" id="IPR008271">
    <property type="entry name" value="Ser/Thr_kinase_AS"/>
</dbReference>
<dbReference type="InterPro" id="IPR050108">
    <property type="entry name" value="CDK"/>
</dbReference>
<evidence type="ECO:0000256" key="3">
    <source>
        <dbReference type="ARBA" id="ARBA00022527"/>
    </source>
</evidence>
<dbReference type="PROSITE" id="PS50011">
    <property type="entry name" value="PROTEIN_KINASE_DOM"/>
    <property type="match status" value="1"/>
</dbReference>
<dbReference type="RefSeq" id="XP_021874140.1">
    <property type="nucleotide sequence ID" value="XM_022012008.1"/>
</dbReference>
<dbReference type="InterPro" id="IPR000719">
    <property type="entry name" value="Prot_kinase_dom"/>
</dbReference>
<comment type="caution">
    <text evidence="11">The sequence shown here is derived from an EMBL/GenBank/DDBJ whole genome shotgun (WGS) entry which is preliminary data.</text>
</comment>
<dbReference type="PANTHER" id="PTHR24056:SF171">
    <property type="entry name" value="CYCLIN-DEPENDENT KINASE 20"/>
    <property type="match status" value="1"/>
</dbReference>
<dbReference type="SUPFAM" id="SSF56112">
    <property type="entry name" value="Protein kinase-like (PK-like)"/>
    <property type="match status" value="1"/>
</dbReference>
<dbReference type="PANTHER" id="PTHR24056">
    <property type="entry name" value="CELL DIVISION PROTEIN KINASE"/>
    <property type="match status" value="1"/>
</dbReference>
<keyword evidence="7" id="KW-0067">ATP-binding</keyword>